<dbReference type="InterPro" id="IPR001810">
    <property type="entry name" value="F-box_dom"/>
</dbReference>
<dbReference type="Gene3D" id="1.20.1280.50">
    <property type="match status" value="1"/>
</dbReference>
<feature type="compositionally biased region" description="Basic residues" evidence="1">
    <location>
        <begin position="1"/>
        <end position="11"/>
    </location>
</feature>
<evidence type="ECO:0000256" key="1">
    <source>
        <dbReference type="SAM" id="MobiDB-lite"/>
    </source>
</evidence>
<dbReference type="SMART" id="SM00256">
    <property type="entry name" value="FBOX"/>
    <property type="match status" value="1"/>
</dbReference>
<sequence length="681" mass="79650">MSLRRSLRKKNQVSAINTDTHNPGHSAGSLAPKRRRTRQSELEDEDEKKPARKRARARSVQNVEDDGGDEPQASRKRMPEQFRRVRGKLGLLQRLTKDVPLEIILEIFCHLDPGDLLHLARTSKDLRGILMSKTSEFVWRTARKNVDRLPDLPNDLNEPQYAHLLFESYCYICQHKGHCDNVLWTLRARVCQQCTALLPVYDVDYLSKQPEAYRHLAILPWERTRVRNSLKPVASNKWAKRFKEEFEALQTQTERDDWIARKEKEHAEMKKHAILCQRWLQYVLYKRVIDRDDAQKQRRDDIIARLAEIGWDEEAKTMVRKCAAEFVSHRLVRQSTKLTDRGWNGMKDELVELLSNYKIKRLAEERLIILRARYSAFARAYKSIADTTDLREPFPSLGDVLTYKPLENIVWNTPIDENLGYAQIQSKLSDEFLPVIIAKWRPAKVREMVKIMQKSQPRASASDLKLATSSFRCGNCKNRLFYSEVFYHTCCLWNKSRNRLSDERMSIVVDYHTRGRGCWESQGISFDTTWLDVTKMIIEACHLDPTTATIQNLYDANPLIECTTCASQNSAPFYTWWPVFMLHSPDHNLQVRLPSSDFSKRDVEVKATYLRSLEAICCAHCDLACARFDLRVHLAKQHHDVVTLDKRDLQTSRDLYAMREHWYFDPRFPMQTLYQAGYHTA</sequence>
<evidence type="ECO:0000259" key="2">
    <source>
        <dbReference type="PROSITE" id="PS50181"/>
    </source>
</evidence>
<dbReference type="Proteomes" id="UP000772434">
    <property type="component" value="Unassembled WGS sequence"/>
</dbReference>
<name>A0A9P5PT99_9AGAR</name>
<keyword evidence="4" id="KW-1185">Reference proteome</keyword>
<evidence type="ECO:0000313" key="4">
    <source>
        <dbReference type="Proteomes" id="UP000772434"/>
    </source>
</evidence>
<dbReference type="PROSITE" id="PS50181">
    <property type="entry name" value="FBOX"/>
    <property type="match status" value="1"/>
</dbReference>
<protein>
    <recommendedName>
        <fullName evidence="2">F-box domain-containing protein</fullName>
    </recommendedName>
</protein>
<feature type="compositionally biased region" description="Polar residues" evidence="1">
    <location>
        <begin position="12"/>
        <end position="23"/>
    </location>
</feature>
<organism evidence="3 4">
    <name type="scientific">Rhodocollybia butyracea</name>
    <dbReference type="NCBI Taxonomy" id="206335"/>
    <lineage>
        <taxon>Eukaryota</taxon>
        <taxon>Fungi</taxon>
        <taxon>Dikarya</taxon>
        <taxon>Basidiomycota</taxon>
        <taxon>Agaricomycotina</taxon>
        <taxon>Agaricomycetes</taxon>
        <taxon>Agaricomycetidae</taxon>
        <taxon>Agaricales</taxon>
        <taxon>Marasmiineae</taxon>
        <taxon>Omphalotaceae</taxon>
        <taxon>Rhodocollybia</taxon>
    </lineage>
</organism>
<dbReference type="Pfam" id="PF12937">
    <property type="entry name" value="F-box-like"/>
    <property type="match status" value="1"/>
</dbReference>
<accession>A0A9P5PT99</accession>
<feature type="domain" description="F-box" evidence="2">
    <location>
        <begin position="93"/>
        <end position="142"/>
    </location>
</feature>
<dbReference type="InterPro" id="IPR036047">
    <property type="entry name" value="F-box-like_dom_sf"/>
</dbReference>
<feature type="region of interest" description="Disordered" evidence="1">
    <location>
        <begin position="1"/>
        <end position="81"/>
    </location>
</feature>
<evidence type="ECO:0000313" key="3">
    <source>
        <dbReference type="EMBL" id="KAF9068968.1"/>
    </source>
</evidence>
<dbReference type="AlphaFoldDB" id="A0A9P5PT99"/>
<comment type="caution">
    <text evidence="3">The sequence shown here is derived from an EMBL/GenBank/DDBJ whole genome shotgun (WGS) entry which is preliminary data.</text>
</comment>
<gene>
    <name evidence="3" type="ORF">BDP27DRAFT_1326210</name>
</gene>
<dbReference type="EMBL" id="JADNRY010000055">
    <property type="protein sequence ID" value="KAF9068968.1"/>
    <property type="molecule type" value="Genomic_DNA"/>
</dbReference>
<dbReference type="CDD" id="cd09917">
    <property type="entry name" value="F-box_SF"/>
    <property type="match status" value="1"/>
</dbReference>
<dbReference type="OrthoDB" id="2322499at2759"/>
<dbReference type="SUPFAM" id="SSF81383">
    <property type="entry name" value="F-box domain"/>
    <property type="match status" value="1"/>
</dbReference>
<proteinExistence type="predicted"/>
<reference evidence="3" key="1">
    <citation type="submission" date="2020-11" db="EMBL/GenBank/DDBJ databases">
        <authorList>
            <consortium name="DOE Joint Genome Institute"/>
            <person name="Ahrendt S."/>
            <person name="Riley R."/>
            <person name="Andreopoulos W."/>
            <person name="Labutti K."/>
            <person name="Pangilinan J."/>
            <person name="Ruiz-Duenas F.J."/>
            <person name="Barrasa J.M."/>
            <person name="Sanchez-Garcia M."/>
            <person name="Camarero S."/>
            <person name="Miyauchi S."/>
            <person name="Serrano A."/>
            <person name="Linde D."/>
            <person name="Babiker R."/>
            <person name="Drula E."/>
            <person name="Ayuso-Fernandez I."/>
            <person name="Pacheco R."/>
            <person name="Padilla G."/>
            <person name="Ferreira P."/>
            <person name="Barriuso J."/>
            <person name="Kellner H."/>
            <person name="Castanera R."/>
            <person name="Alfaro M."/>
            <person name="Ramirez L."/>
            <person name="Pisabarro A.G."/>
            <person name="Kuo A."/>
            <person name="Tritt A."/>
            <person name="Lipzen A."/>
            <person name="He G."/>
            <person name="Yan M."/>
            <person name="Ng V."/>
            <person name="Cullen D."/>
            <person name="Martin F."/>
            <person name="Rosso M.-N."/>
            <person name="Henrissat B."/>
            <person name="Hibbett D."/>
            <person name="Martinez A.T."/>
            <person name="Grigoriev I.V."/>
        </authorList>
    </citation>
    <scope>NUCLEOTIDE SEQUENCE</scope>
    <source>
        <strain evidence="3">AH 40177</strain>
    </source>
</reference>